<keyword evidence="3" id="KW-1185">Reference proteome</keyword>
<gene>
    <name evidence="2" type="ORF">MICPUCDRAFT_51769</name>
</gene>
<dbReference type="EMBL" id="GG663745">
    <property type="protein sequence ID" value="EEH53701.1"/>
    <property type="molecule type" value="Genomic_DNA"/>
</dbReference>
<feature type="region of interest" description="Disordered" evidence="1">
    <location>
        <begin position="152"/>
        <end position="214"/>
    </location>
</feature>
<dbReference type="GeneID" id="9687429"/>
<feature type="compositionally biased region" description="Low complexity" evidence="1">
    <location>
        <begin position="198"/>
        <end position="212"/>
    </location>
</feature>
<feature type="compositionally biased region" description="Low complexity" evidence="1">
    <location>
        <begin position="461"/>
        <end position="479"/>
    </location>
</feature>
<dbReference type="OMA" id="MEMINCA"/>
<evidence type="ECO:0000256" key="1">
    <source>
        <dbReference type="SAM" id="MobiDB-lite"/>
    </source>
</evidence>
<feature type="compositionally biased region" description="Gly residues" evidence="1">
    <location>
        <begin position="155"/>
        <end position="170"/>
    </location>
</feature>
<feature type="region of interest" description="Disordered" evidence="1">
    <location>
        <begin position="566"/>
        <end position="595"/>
    </location>
</feature>
<feature type="compositionally biased region" description="Basic and acidic residues" evidence="1">
    <location>
        <begin position="83"/>
        <end position="93"/>
    </location>
</feature>
<accession>C1N1X4</accession>
<proteinExistence type="predicted"/>
<evidence type="ECO:0000313" key="2">
    <source>
        <dbReference type="EMBL" id="EEH53701.1"/>
    </source>
</evidence>
<feature type="compositionally biased region" description="Polar residues" evidence="1">
    <location>
        <begin position="1"/>
        <end position="10"/>
    </location>
</feature>
<feature type="compositionally biased region" description="Low complexity" evidence="1">
    <location>
        <begin position="94"/>
        <end position="103"/>
    </location>
</feature>
<evidence type="ECO:0000313" key="3">
    <source>
        <dbReference type="Proteomes" id="UP000001876"/>
    </source>
</evidence>
<dbReference type="InterPro" id="IPR053099">
    <property type="entry name" value="WAS/WASL-interacting_domain"/>
</dbReference>
<feature type="region of interest" description="Disordered" evidence="1">
    <location>
        <begin position="1"/>
        <end position="123"/>
    </location>
</feature>
<dbReference type="PANTHER" id="PTHR48226:SF1">
    <property type="entry name" value="WAS_WASL-INTERACTING PROTEIN FAMILY MEMBER 1"/>
    <property type="match status" value="1"/>
</dbReference>
<dbReference type="Proteomes" id="UP000001876">
    <property type="component" value="Unassembled WGS sequence"/>
</dbReference>
<feature type="region of interest" description="Disordered" evidence="1">
    <location>
        <begin position="441"/>
        <end position="479"/>
    </location>
</feature>
<dbReference type="GO" id="GO:0030048">
    <property type="term" value="P:actin filament-based movement"/>
    <property type="evidence" value="ECO:0007669"/>
    <property type="project" value="TreeGrafter"/>
</dbReference>
<sequence length="595" mass="60682">MSLELTQMMSSKGGGTSESDGDAENAGSNANANAPAPHPSQFAHNAHGDAPALTTPTSPTPKRARSATAPNPTHAGAKNFIARLRESESEDATRAAATNAAGAKEVSPPPSRDDGADALTNVGVEHENRLDAFEEDAIHALSGLCNTQDDVTENGVGGGGAGGGGGGGGSRAKNTPASPQSKRSKKPNPSSTPRAKNGAGAAAKSGSVSASDGGVGGGGAGAPFLGGTGPSNSRKAADHRRLLKSYMKALFRHLKLPADLKPAGDASYRDRINAALMFWFGDTFAPGKATRECNALKVMASIVYLATKGRVNVDADAVSGVLRKGLNSKNANYTVDEPSLKRLKVTTAELRALFEGPSRVDELGFPCGLPLRLPDDDEKRPRAATTNARRAAAGSDAPASEAVVVVRGARSKRERGSVGGNGVDANGAWKHASIAATNGTSLAAREEKEPPLSAAPTTNGKTPTLAAKTTAADSAADAPADDVNAADDLGSPLFSPTGTVAAAFAAAALAPKREDRRAETRAFIDGAMASVLAEISAHAVDVQLEMLNSAQRELMNYAQRLAKEQQELAAKEKEKSVAGGGPAKRKRGGGEGDDA</sequence>
<organism evidence="3">
    <name type="scientific">Micromonas pusilla (strain CCMP1545)</name>
    <name type="common">Picoplanktonic green alga</name>
    <dbReference type="NCBI Taxonomy" id="564608"/>
    <lineage>
        <taxon>Eukaryota</taxon>
        <taxon>Viridiplantae</taxon>
        <taxon>Chlorophyta</taxon>
        <taxon>Mamiellophyceae</taxon>
        <taxon>Mamiellales</taxon>
        <taxon>Mamiellaceae</taxon>
        <taxon>Micromonas</taxon>
    </lineage>
</organism>
<dbReference type="KEGG" id="mpp:MICPUCDRAFT_51769"/>
<feature type="compositionally biased region" description="Low complexity" evidence="1">
    <location>
        <begin position="383"/>
        <end position="398"/>
    </location>
</feature>
<protein>
    <submittedName>
        <fullName evidence="2">Predicted protein</fullName>
    </submittedName>
</protein>
<feature type="compositionally biased region" description="Low complexity" evidence="1">
    <location>
        <begin position="50"/>
        <end position="61"/>
    </location>
</feature>
<feature type="compositionally biased region" description="Basic and acidic residues" evidence="1">
    <location>
        <begin position="566"/>
        <end position="576"/>
    </location>
</feature>
<dbReference type="GO" id="GO:0005884">
    <property type="term" value="C:actin filament"/>
    <property type="evidence" value="ECO:0007669"/>
    <property type="project" value="TreeGrafter"/>
</dbReference>
<dbReference type="PANTHER" id="PTHR48226">
    <property type="entry name" value="OS06G0326200 PROTEIN"/>
    <property type="match status" value="1"/>
</dbReference>
<feature type="compositionally biased region" description="Polar residues" evidence="1">
    <location>
        <begin position="172"/>
        <end position="194"/>
    </location>
</feature>
<dbReference type="OrthoDB" id="10640073at2759"/>
<dbReference type="RefSeq" id="XP_003061989.1">
    <property type="nucleotide sequence ID" value="XM_003061943.1"/>
</dbReference>
<reference evidence="2 3" key="1">
    <citation type="journal article" date="2009" name="Science">
        <title>Green evolution and dynamic adaptations revealed by genomes of the marine picoeukaryotes Micromonas.</title>
        <authorList>
            <person name="Worden A.Z."/>
            <person name="Lee J.H."/>
            <person name="Mock T."/>
            <person name="Rouze P."/>
            <person name="Simmons M.P."/>
            <person name="Aerts A.L."/>
            <person name="Allen A.E."/>
            <person name="Cuvelier M.L."/>
            <person name="Derelle E."/>
            <person name="Everett M.V."/>
            <person name="Foulon E."/>
            <person name="Grimwood J."/>
            <person name="Gundlach H."/>
            <person name="Henrissat B."/>
            <person name="Napoli C."/>
            <person name="McDonald S.M."/>
            <person name="Parker M.S."/>
            <person name="Rombauts S."/>
            <person name="Salamov A."/>
            <person name="Von Dassow P."/>
            <person name="Badger J.H."/>
            <person name="Coutinho P.M."/>
            <person name="Demir E."/>
            <person name="Dubchak I."/>
            <person name="Gentemann C."/>
            <person name="Eikrem W."/>
            <person name="Gready J.E."/>
            <person name="John U."/>
            <person name="Lanier W."/>
            <person name="Lindquist E.A."/>
            <person name="Lucas S."/>
            <person name="Mayer K.F."/>
            <person name="Moreau H."/>
            <person name="Not F."/>
            <person name="Otillar R."/>
            <person name="Panaud O."/>
            <person name="Pangilinan J."/>
            <person name="Paulsen I."/>
            <person name="Piegu B."/>
            <person name="Poliakov A."/>
            <person name="Robbens S."/>
            <person name="Schmutz J."/>
            <person name="Toulza E."/>
            <person name="Wyss T."/>
            <person name="Zelensky A."/>
            <person name="Zhou K."/>
            <person name="Armbrust E.V."/>
            <person name="Bhattacharya D."/>
            <person name="Goodenough U.W."/>
            <person name="Van de Peer Y."/>
            <person name="Grigoriev I.V."/>
        </authorList>
    </citation>
    <scope>NUCLEOTIDE SEQUENCE [LARGE SCALE GENOMIC DNA]</scope>
    <source>
        <strain evidence="2 3">CCMP1545</strain>
    </source>
</reference>
<dbReference type="AlphaFoldDB" id="C1N1X4"/>
<feature type="region of interest" description="Disordered" evidence="1">
    <location>
        <begin position="372"/>
        <end position="398"/>
    </location>
</feature>
<name>C1N1X4_MICPC</name>
<feature type="compositionally biased region" description="Low complexity" evidence="1">
    <location>
        <begin position="24"/>
        <end position="35"/>
    </location>
</feature>